<evidence type="ECO:0000256" key="4">
    <source>
        <dbReference type="ARBA" id="ARBA00022540"/>
    </source>
</evidence>
<feature type="compositionally biased region" description="Basic and acidic residues" evidence="10">
    <location>
        <begin position="139"/>
        <end position="179"/>
    </location>
</feature>
<evidence type="ECO:0000256" key="8">
    <source>
        <dbReference type="ARBA" id="ARBA00046432"/>
    </source>
</evidence>
<reference evidence="11" key="2">
    <citation type="submission" date="2007-04" db="EMBL/GenBank/DDBJ databases">
        <title>The genome of the human body louse.</title>
        <authorList>
            <consortium name="The Human Body Louse Genome Consortium"/>
            <person name="Kirkness E."/>
            <person name="Walenz B."/>
            <person name="Hass B."/>
            <person name="Bruggner R."/>
            <person name="Strausberg R."/>
        </authorList>
    </citation>
    <scope>NUCLEOTIDE SEQUENCE</scope>
    <source>
        <strain evidence="11">USDA</strain>
    </source>
</reference>
<evidence type="ECO:0000313" key="13">
    <source>
        <dbReference type="Proteomes" id="UP000009046"/>
    </source>
</evidence>
<dbReference type="HOGENOM" id="CLU_016218_3_3_1"/>
<comment type="subcellular location">
    <subcellularLocation>
        <location evidence="1">Cytoplasm</location>
        <location evidence="1">Cytosol</location>
    </subcellularLocation>
</comment>
<dbReference type="SUPFAM" id="SSF100950">
    <property type="entry name" value="NagB/RpiA/CoA transferase-like"/>
    <property type="match status" value="1"/>
</dbReference>
<dbReference type="AlphaFoldDB" id="E0W080"/>
<evidence type="ECO:0000256" key="2">
    <source>
        <dbReference type="ARBA" id="ARBA00007251"/>
    </source>
</evidence>
<dbReference type="eggNOG" id="KOG1467">
    <property type="taxonomic scope" value="Eukaryota"/>
</dbReference>
<gene>
    <name evidence="12" type="primary">8240384</name>
    <name evidence="11" type="ORF">Phum_PHUM546670</name>
</gene>
<dbReference type="PANTHER" id="PTHR10233">
    <property type="entry name" value="TRANSLATION INITIATION FACTOR EIF-2B"/>
    <property type="match status" value="1"/>
</dbReference>
<evidence type="ECO:0000313" key="12">
    <source>
        <dbReference type="EnsemblMetazoa" id="PHUM546670-PA"/>
    </source>
</evidence>
<dbReference type="VEuPathDB" id="VectorBase:PHUM546670"/>
<protein>
    <recommendedName>
        <fullName evidence="6">Translation initiation factor eIF2B subunit delta</fullName>
    </recommendedName>
    <alternativeName>
        <fullName evidence="7">eIF2B GDP-GTP exchange factor subunit delta</fullName>
    </alternativeName>
</protein>
<feature type="region of interest" description="Disordered" evidence="10">
    <location>
        <begin position="1"/>
        <end position="179"/>
    </location>
</feature>
<feature type="compositionally biased region" description="Basic and acidic residues" evidence="10">
    <location>
        <begin position="1"/>
        <end position="18"/>
    </location>
</feature>
<reference evidence="12" key="3">
    <citation type="submission" date="2020-05" db="UniProtKB">
        <authorList>
            <consortium name="EnsemblMetazoa"/>
        </authorList>
    </citation>
    <scope>IDENTIFICATION</scope>
    <source>
        <strain evidence="12">USDA</strain>
    </source>
</reference>
<dbReference type="KEGG" id="phu:Phum_PHUM546670"/>
<sequence>MSSNVEKTREEILAERQEKKKKKAALKNQSKDKSNNATSDTAVSNSTLANNKSKSGASKSQKVNSQNKDKTNSNKPSQSSSLTNASNSNVNTTNKVNENAVTIEKSIEQVEKKVNHSVSKNDDADSKKLPVKDSTNATKTEEKSKAQLKAERRAKQEADRARKLQKSVKEVDEKRKVVSESKPVSKPVKILKTPFPTAQVIHKVKLFTHLHDFLPESDVVDGPESIHPSIIQLRTQYASRVVSGANASCLALLNALKKVVMDFEAPSNQDFSRGLESEISKCMSYLSRYRPVAVSMVNAVKHLKFKITQSKGTELEYKNGINEWIDTYIREQLEMAAKAICLFVREKITCGDVILTYGWSSLIHQILISAYNDGIKFQVIVADGRPWLEGKELLKKLVAAGIKCTYVFVNGLSYVMPEVTKILLGAHALLANGYVMSRVGSSQVALLAKTYNVPVLVCCETHKFSEKVQTDSFVYNELGNPDDLASNKGCISKELFKWKSIPYVTPLNLMYDVTPPDLVSAVVTEIAVLPCTSVPVILRIKPPDAF</sequence>
<dbReference type="Proteomes" id="UP000009046">
    <property type="component" value="Unassembled WGS sequence"/>
</dbReference>
<dbReference type="FunCoup" id="E0W080">
    <property type="interactions" value="1965"/>
</dbReference>
<dbReference type="Gene3D" id="3.40.50.10470">
    <property type="entry name" value="Translation initiation factor eif-2b, domain 2"/>
    <property type="match status" value="1"/>
</dbReference>
<keyword evidence="13" id="KW-1185">Reference proteome</keyword>
<proteinExistence type="inferred from homology"/>
<dbReference type="EMBL" id="AAZO01006645">
    <property type="status" value="NOT_ANNOTATED_CDS"/>
    <property type="molecule type" value="Genomic_DNA"/>
</dbReference>
<dbReference type="EnsemblMetazoa" id="PHUM546670-RA">
    <property type="protein sequence ID" value="PHUM546670-PA"/>
    <property type="gene ID" value="PHUM546670"/>
</dbReference>
<dbReference type="OrthoDB" id="10254737at2759"/>
<reference evidence="11" key="1">
    <citation type="submission" date="2007-04" db="EMBL/GenBank/DDBJ databases">
        <title>Annotation of Pediculus humanus corporis strain USDA.</title>
        <authorList>
            <person name="Kirkness E."/>
            <person name="Hannick L."/>
            <person name="Hass B."/>
            <person name="Bruggner R."/>
            <person name="Lawson D."/>
            <person name="Bidwell S."/>
            <person name="Joardar V."/>
            <person name="Caler E."/>
            <person name="Walenz B."/>
            <person name="Inman J."/>
            <person name="Schobel S."/>
            <person name="Galinsky K."/>
            <person name="Amedeo P."/>
            <person name="Strausberg R."/>
        </authorList>
    </citation>
    <scope>NUCLEOTIDE SEQUENCE</scope>
    <source>
        <strain evidence="11">USDA</strain>
    </source>
</reference>
<dbReference type="STRING" id="121224.E0W080"/>
<dbReference type="GeneID" id="8240384"/>
<evidence type="ECO:0000256" key="10">
    <source>
        <dbReference type="SAM" id="MobiDB-lite"/>
    </source>
</evidence>
<dbReference type="CTD" id="8240384"/>
<dbReference type="InterPro" id="IPR042529">
    <property type="entry name" value="IF_2B-like_C"/>
</dbReference>
<feature type="compositionally biased region" description="Polar residues" evidence="10">
    <location>
        <begin position="35"/>
        <end position="51"/>
    </location>
</feature>
<feature type="compositionally biased region" description="Low complexity" evidence="10">
    <location>
        <begin position="52"/>
        <end position="62"/>
    </location>
</feature>
<comment type="similarity">
    <text evidence="2 9">Belongs to the eIF-2B alpha/beta/delta subunits family.</text>
</comment>
<dbReference type="InterPro" id="IPR000649">
    <property type="entry name" value="IF-2B-related"/>
</dbReference>
<dbReference type="OMA" id="MRDYVIC"/>
<dbReference type="RefSeq" id="XP_002431774.1">
    <property type="nucleotide sequence ID" value="XM_002431729.1"/>
</dbReference>
<evidence type="ECO:0000256" key="1">
    <source>
        <dbReference type="ARBA" id="ARBA00004514"/>
    </source>
</evidence>
<name>E0W080_PEDHC</name>
<dbReference type="GO" id="GO:0003743">
    <property type="term" value="F:translation initiation factor activity"/>
    <property type="evidence" value="ECO:0007669"/>
    <property type="project" value="UniProtKB-KW"/>
</dbReference>
<keyword evidence="3" id="KW-0963">Cytoplasm</keyword>
<dbReference type="InParanoid" id="E0W080"/>
<feature type="compositionally biased region" description="Low complexity" evidence="10">
    <location>
        <begin position="77"/>
        <end position="102"/>
    </location>
</feature>
<evidence type="ECO:0000313" key="11">
    <source>
        <dbReference type="EMBL" id="EEB19036.1"/>
    </source>
</evidence>
<dbReference type="InterPro" id="IPR037171">
    <property type="entry name" value="NagB/RpiA_transferase-like"/>
</dbReference>
<dbReference type="GO" id="GO:0005829">
    <property type="term" value="C:cytosol"/>
    <property type="evidence" value="ECO:0007669"/>
    <property type="project" value="UniProtKB-SubCell"/>
</dbReference>
<keyword evidence="4 11" id="KW-0396">Initiation factor</keyword>
<evidence type="ECO:0000256" key="9">
    <source>
        <dbReference type="RuleBase" id="RU003814"/>
    </source>
</evidence>
<dbReference type="EMBL" id="DS235857">
    <property type="protein sequence ID" value="EEB19036.1"/>
    <property type="molecule type" value="Genomic_DNA"/>
</dbReference>
<evidence type="ECO:0000256" key="5">
    <source>
        <dbReference type="ARBA" id="ARBA00022917"/>
    </source>
</evidence>
<feature type="compositionally biased region" description="Basic and acidic residues" evidence="10">
    <location>
        <begin position="105"/>
        <end position="131"/>
    </location>
</feature>
<accession>E0W080</accession>
<dbReference type="PANTHER" id="PTHR10233:SF14">
    <property type="entry name" value="TRANSLATION INITIATION FACTOR EIF-2B SUBUNIT DELTA"/>
    <property type="match status" value="1"/>
</dbReference>
<dbReference type="Pfam" id="PF01008">
    <property type="entry name" value="IF-2B"/>
    <property type="match status" value="1"/>
</dbReference>
<keyword evidence="5" id="KW-0648">Protein biosynthesis</keyword>
<comment type="subunit">
    <text evidence="8">Component of the translation initiation factor 2B (eIF2B) complex which is a heterodecamer of two sets of five different subunits: alpha, beta, gamma, delta and epsilon. Subunits alpha, beta and delta comprise a regulatory subcomplex and subunits epsilon and gamma comprise a catalytic subcomplex. Within the complex, the hexameric regulatory complex resides at the center, with the two heterodimeric catalytic subcomplexes bound on opposite sides.</text>
</comment>
<evidence type="ECO:0000256" key="7">
    <source>
        <dbReference type="ARBA" id="ARBA00044356"/>
    </source>
</evidence>
<evidence type="ECO:0000256" key="3">
    <source>
        <dbReference type="ARBA" id="ARBA00022490"/>
    </source>
</evidence>
<evidence type="ECO:0000256" key="6">
    <source>
        <dbReference type="ARBA" id="ARBA00044147"/>
    </source>
</evidence>
<organism>
    <name type="scientific">Pediculus humanus subsp. corporis</name>
    <name type="common">Body louse</name>
    <dbReference type="NCBI Taxonomy" id="121224"/>
    <lineage>
        <taxon>Eukaryota</taxon>
        <taxon>Metazoa</taxon>
        <taxon>Ecdysozoa</taxon>
        <taxon>Arthropoda</taxon>
        <taxon>Hexapoda</taxon>
        <taxon>Insecta</taxon>
        <taxon>Pterygota</taxon>
        <taxon>Neoptera</taxon>
        <taxon>Paraneoptera</taxon>
        <taxon>Psocodea</taxon>
        <taxon>Troctomorpha</taxon>
        <taxon>Phthiraptera</taxon>
        <taxon>Anoplura</taxon>
        <taxon>Pediculidae</taxon>
        <taxon>Pediculus</taxon>
    </lineage>
</organism>